<feature type="region of interest" description="Disordered" evidence="1">
    <location>
        <begin position="1"/>
        <end position="68"/>
    </location>
</feature>
<protein>
    <submittedName>
        <fullName evidence="2">Uncharacterized protein</fullName>
    </submittedName>
</protein>
<proteinExistence type="predicted"/>
<reference evidence="2 3" key="1">
    <citation type="submission" date="2023-02" db="EMBL/GenBank/DDBJ databases">
        <title>LHISI_Scaffold_Assembly.</title>
        <authorList>
            <person name="Stuart O.P."/>
            <person name="Cleave R."/>
            <person name="Magrath M.J.L."/>
            <person name="Mikheyev A.S."/>
        </authorList>
    </citation>
    <scope>NUCLEOTIDE SEQUENCE [LARGE SCALE GENOMIC DNA]</scope>
    <source>
        <strain evidence="2">Daus_M_001</strain>
        <tissue evidence="2">Leg muscle</tissue>
    </source>
</reference>
<accession>A0ABQ9GCR8</accession>
<evidence type="ECO:0000256" key="1">
    <source>
        <dbReference type="SAM" id="MobiDB-lite"/>
    </source>
</evidence>
<name>A0ABQ9GCR8_9NEOP</name>
<evidence type="ECO:0000313" key="3">
    <source>
        <dbReference type="Proteomes" id="UP001159363"/>
    </source>
</evidence>
<keyword evidence="3" id="KW-1185">Reference proteome</keyword>
<dbReference type="EMBL" id="JARBHB010000013">
    <property type="protein sequence ID" value="KAJ8870002.1"/>
    <property type="molecule type" value="Genomic_DNA"/>
</dbReference>
<feature type="region of interest" description="Disordered" evidence="1">
    <location>
        <begin position="478"/>
        <end position="500"/>
    </location>
</feature>
<feature type="compositionally biased region" description="Basic residues" evidence="1">
    <location>
        <begin position="27"/>
        <end position="39"/>
    </location>
</feature>
<feature type="compositionally biased region" description="Basic residues" evidence="1">
    <location>
        <begin position="525"/>
        <end position="535"/>
    </location>
</feature>
<organism evidence="2 3">
    <name type="scientific">Dryococelus australis</name>
    <dbReference type="NCBI Taxonomy" id="614101"/>
    <lineage>
        <taxon>Eukaryota</taxon>
        <taxon>Metazoa</taxon>
        <taxon>Ecdysozoa</taxon>
        <taxon>Arthropoda</taxon>
        <taxon>Hexapoda</taxon>
        <taxon>Insecta</taxon>
        <taxon>Pterygota</taxon>
        <taxon>Neoptera</taxon>
        <taxon>Polyneoptera</taxon>
        <taxon>Phasmatodea</taxon>
        <taxon>Verophasmatodea</taxon>
        <taxon>Anareolatae</taxon>
        <taxon>Phasmatidae</taxon>
        <taxon>Eurycanthinae</taxon>
        <taxon>Dryococelus</taxon>
    </lineage>
</organism>
<feature type="region of interest" description="Disordered" evidence="1">
    <location>
        <begin position="520"/>
        <end position="546"/>
    </location>
</feature>
<dbReference type="Proteomes" id="UP001159363">
    <property type="component" value="Chromosome 12"/>
</dbReference>
<gene>
    <name evidence="2" type="ORF">PR048_029013</name>
</gene>
<evidence type="ECO:0000313" key="2">
    <source>
        <dbReference type="EMBL" id="KAJ8870002.1"/>
    </source>
</evidence>
<sequence>MVAGESGSAATLAPSSTAKTPYGGRAGHAKTGRSWRRRNTPGARLAHPDNQHPRLLSHPPTQARRSSGVHLSYLQLDHSLLGTPSSNTMRIAQTGFQERLVVPWYTTTSFVNTAVRILVQPARRLCLYYLARRVFTSNKGGDSPLKASSTMPSLVQRHAQCCDIRRTCLAGLIGDSDLSHGHGCDNDPGSSLKVAGPLPSRLGTSAIAYETRSTVIFLKAQATERHNTLSGRVGDDLSESESRSHPTYWISSQPYWLTLTSNVLFSNMTHNDLPFQTLRVVQTRVEYVATACWLPTEVLSTRTLITLHTDTSNDRSRYQGCSGVTAPLLHFYAANFSLTYWIASNTRQAVTWVKPVRAGHATITVDGHVTITVDNFAVTVATASVQTALSNQANYSPPNWANRIRFPEESLPDFSQVGIVLDYATGRRFSRGSPVSPALVFRRCSVLTSLHPYRISISSLHLSTASASAQFTLTAHGRAHSGQGGCENNGSSGPLSCRTPTPAPHEGCTLHLVQEGSTAATALRNPHRRPRRHTPRPTATRRGGSLKLTHIYICRSPCHTSSTSQSNVSPP</sequence>
<comment type="caution">
    <text evidence="2">The sequence shown here is derived from an EMBL/GenBank/DDBJ whole genome shotgun (WGS) entry which is preliminary data.</text>
</comment>